<evidence type="ECO:0000313" key="3">
    <source>
        <dbReference type="Proteomes" id="UP000234579"/>
    </source>
</evidence>
<accession>A0A2I2A8C3</accession>
<feature type="coiled-coil region" evidence="1">
    <location>
        <begin position="91"/>
        <end position="118"/>
    </location>
</feature>
<reference evidence="3" key="1">
    <citation type="submission" date="2017-12" db="EMBL/GenBank/DDBJ databases">
        <authorList>
            <person name="Christensen H."/>
        </authorList>
    </citation>
    <scope>NUCLEOTIDE SEQUENCE [LARGE SCALE GENOMIC DNA]</scope>
    <source>
        <strain evidence="3">268A</strain>
    </source>
</reference>
<dbReference type="EMBL" id="PKGI01000059">
    <property type="protein sequence ID" value="PLA75639.1"/>
    <property type="molecule type" value="Genomic_DNA"/>
</dbReference>
<sequence>MIKSAKTIPNEVLTIYIENLAKFHDATTTNQQADLSAVKGDKGFEDYFSKHDMLLFTVSPGARDIAKQKRITASLDNPVKLYTQLFGNYDVARVEKQIKHDQKEIKLYQETANKLKANLENAGYTIPVKPKWLADDWKPIDYVNPKTGRYQNGHKFSEDDNIEDPDQIIYPSNLVNKDGTSTDSTNTNEATVVSGSSSITVSDGASQASQWWTSLQTAWDTIRDAKRDWMVNQNINLYKLKYIKLQQARSAKVSKASAFNVIGKVDVK</sequence>
<dbReference type="Proteomes" id="UP000234579">
    <property type="component" value="Unassembled WGS sequence"/>
</dbReference>
<protein>
    <submittedName>
        <fullName evidence="2">Uncharacterized protein</fullName>
    </submittedName>
</protein>
<keyword evidence="1" id="KW-0175">Coiled coil</keyword>
<name>A0A2I2A8C3_9LACO</name>
<dbReference type="AlphaFoldDB" id="A0A2I2A8C3"/>
<comment type="caution">
    <text evidence="2">The sequence shown here is derived from an EMBL/GenBank/DDBJ whole genome shotgun (WGS) entry which is preliminary data.</text>
</comment>
<organism evidence="2 3">
    <name type="scientific">Ligilactobacillus agilis</name>
    <dbReference type="NCBI Taxonomy" id="1601"/>
    <lineage>
        <taxon>Bacteria</taxon>
        <taxon>Bacillati</taxon>
        <taxon>Bacillota</taxon>
        <taxon>Bacilli</taxon>
        <taxon>Lactobacillales</taxon>
        <taxon>Lactobacillaceae</taxon>
        <taxon>Ligilactobacillus</taxon>
    </lineage>
</organism>
<evidence type="ECO:0000313" key="2">
    <source>
        <dbReference type="EMBL" id="PLA75639.1"/>
    </source>
</evidence>
<evidence type="ECO:0000256" key="1">
    <source>
        <dbReference type="SAM" id="Coils"/>
    </source>
</evidence>
<proteinExistence type="predicted"/>
<gene>
    <name evidence="2" type="ORF">CYR79_10470</name>
</gene>